<evidence type="ECO:0000313" key="2">
    <source>
        <dbReference type="EMBL" id="MFD2163288.1"/>
    </source>
</evidence>
<feature type="transmembrane region" description="Helical" evidence="1">
    <location>
        <begin position="12"/>
        <end position="30"/>
    </location>
</feature>
<dbReference type="Pfam" id="PF14352">
    <property type="entry name" value="DUF4402"/>
    <property type="match status" value="1"/>
</dbReference>
<proteinExistence type="predicted"/>
<keyword evidence="3" id="KW-1185">Reference proteome</keyword>
<organism evidence="2 3">
    <name type="scientific">Paradesertivirga mongoliensis</name>
    <dbReference type="NCBI Taxonomy" id="2100740"/>
    <lineage>
        <taxon>Bacteria</taxon>
        <taxon>Pseudomonadati</taxon>
        <taxon>Bacteroidota</taxon>
        <taxon>Sphingobacteriia</taxon>
        <taxon>Sphingobacteriales</taxon>
        <taxon>Sphingobacteriaceae</taxon>
        <taxon>Paradesertivirga</taxon>
    </lineage>
</organism>
<sequence length="167" mass="17774">MMYLQQKYDCDFWVKVILSTFLLAFLSFPAKSQMTVYPVQDFNFGTFYQGSSGGSVEITPSGSRSASGDIVLMNMGVSYSQAIFEIEAPSGTLVSVSMSPDVTLSGSNGGSITLKLGSLEPEFPLITAVSPPGRTQVKIGGALIVGNRNDSPAGNYTGSFSITFHQE</sequence>
<comment type="caution">
    <text evidence="2">The sequence shown here is derived from an EMBL/GenBank/DDBJ whole genome shotgun (WGS) entry which is preliminary data.</text>
</comment>
<keyword evidence="1" id="KW-0472">Membrane</keyword>
<dbReference type="RefSeq" id="WP_255901130.1">
    <property type="nucleotide sequence ID" value="NZ_JAFMZO010000002.1"/>
</dbReference>
<evidence type="ECO:0000313" key="3">
    <source>
        <dbReference type="Proteomes" id="UP001597387"/>
    </source>
</evidence>
<evidence type="ECO:0000256" key="1">
    <source>
        <dbReference type="SAM" id="Phobius"/>
    </source>
</evidence>
<dbReference type="InterPro" id="IPR025514">
    <property type="entry name" value="DUF4402"/>
</dbReference>
<accession>A0ABW4ZMF3</accession>
<dbReference type="Proteomes" id="UP001597387">
    <property type="component" value="Unassembled WGS sequence"/>
</dbReference>
<gene>
    <name evidence="2" type="ORF">ACFSJU_12855</name>
</gene>
<dbReference type="EMBL" id="JBHUHZ010000002">
    <property type="protein sequence ID" value="MFD2163288.1"/>
    <property type="molecule type" value="Genomic_DNA"/>
</dbReference>
<reference evidence="3" key="1">
    <citation type="journal article" date="2019" name="Int. J. Syst. Evol. Microbiol.">
        <title>The Global Catalogue of Microorganisms (GCM) 10K type strain sequencing project: providing services to taxonomists for standard genome sequencing and annotation.</title>
        <authorList>
            <consortium name="The Broad Institute Genomics Platform"/>
            <consortium name="The Broad Institute Genome Sequencing Center for Infectious Disease"/>
            <person name="Wu L."/>
            <person name="Ma J."/>
        </authorList>
    </citation>
    <scope>NUCLEOTIDE SEQUENCE [LARGE SCALE GENOMIC DNA]</scope>
    <source>
        <strain evidence="3">KCTC 42217</strain>
    </source>
</reference>
<protein>
    <submittedName>
        <fullName evidence="2">DUF4402 domain-containing protein</fullName>
    </submittedName>
</protein>
<keyword evidence="1" id="KW-0812">Transmembrane</keyword>
<keyword evidence="1" id="KW-1133">Transmembrane helix</keyword>
<name>A0ABW4ZMF3_9SPHI</name>